<keyword evidence="2 6" id="KW-0285">Flavoprotein</keyword>
<dbReference type="NCBIfam" id="TIGR01813">
    <property type="entry name" value="flavo_cyto_c"/>
    <property type="match status" value="1"/>
</dbReference>
<dbReference type="EC" id="1.3.1.6" evidence="6"/>
<dbReference type="AlphaFoldDB" id="A0A9P8Q5H0"/>
<dbReference type="PANTHER" id="PTHR43400:SF7">
    <property type="entry name" value="FAD-DEPENDENT OXIDOREDUCTASE 2 FAD BINDING DOMAIN-CONTAINING PROTEIN"/>
    <property type="match status" value="1"/>
</dbReference>
<dbReference type="InterPro" id="IPR010960">
    <property type="entry name" value="Flavocytochrome_c"/>
</dbReference>
<dbReference type="FunFam" id="3.90.700.10:FF:000007">
    <property type="entry name" value="NADH-dependent fumarate reductase"/>
    <property type="match status" value="1"/>
</dbReference>
<evidence type="ECO:0000256" key="3">
    <source>
        <dbReference type="ARBA" id="ARBA00022827"/>
    </source>
</evidence>
<comment type="function">
    <text evidence="6">Irreversibly catalyzes the reduction of fumarate to succinate.</text>
</comment>
<dbReference type="Gene3D" id="3.50.50.60">
    <property type="entry name" value="FAD/NAD(P)-binding domain"/>
    <property type="match status" value="1"/>
</dbReference>
<comment type="similarity">
    <text evidence="1 6">Belongs to the FAD-dependent oxidoreductase 2 family. FRD/SDH subfamily.</text>
</comment>
<evidence type="ECO:0000259" key="7">
    <source>
        <dbReference type="Pfam" id="PF00890"/>
    </source>
</evidence>
<evidence type="ECO:0000256" key="6">
    <source>
        <dbReference type="RuleBase" id="RU366062"/>
    </source>
</evidence>
<dbReference type="InterPro" id="IPR050315">
    <property type="entry name" value="FAD-oxidoreductase_2"/>
</dbReference>
<dbReference type="InterPro" id="IPR003953">
    <property type="entry name" value="FAD-dep_OxRdtase_2_FAD-bd"/>
</dbReference>
<dbReference type="GO" id="GO:0010181">
    <property type="term" value="F:FMN binding"/>
    <property type="evidence" value="ECO:0007669"/>
    <property type="project" value="InterPro"/>
</dbReference>
<evidence type="ECO:0000256" key="2">
    <source>
        <dbReference type="ARBA" id="ARBA00022630"/>
    </source>
</evidence>
<feature type="domain" description="FAD-dependent oxidoreductase 2 FAD-binding" evidence="7">
    <location>
        <begin position="8"/>
        <end position="440"/>
    </location>
</feature>
<evidence type="ECO:0000313" key="9">
    <source>
        <dbReference type="Proteomes" id="UP000774326"/>
    </source>
</evidence>
<evidence type="ECO:0000313" key="8">
    <source>
        <dbReference type="EMBL" id="KAH3683490.1"/>
    </source>
</evidence>
<sequence length="459" mass="50089">MSSQKAPVIVVGSGLAGLTATYKLLQSKTPVILLEKLDKFGGNSIKASSGINGVLTSSQLAQSIPDTPELFLNDTIKSGKGLGDLVLQQRLVDDSQRAITWLQEEIKCPLNVVNRLGGHSERRTHRSDGIPPGFEIISKLQKAIMALNETNGGGLEVKFDSKLISIDKSSEGKIIGLNYLNMKDNTETYLQTSNLIIATGGFGFSKQLLQKYNPDLVSMPTTNGAQTLGEGQELIESIGGKLINMDQVQVHPTGFIKQDDPENNWKFLAAESLRGIGGILLNEKFERFVNEVGTRDFVSGEVMKQKGKKAYLVLNQDMYGELGFQIEFYMKMNLIKKTTIGEMFGDSKEEVKKLLVEYSSGQADQFGRAHKQHIFKQVADDTVIYVGEITPVVHFTMGGVKINEHGQVYNLEDKIIDGLYAIGEVSGGVHGANRLGGNSLLECVVFGSRAAESVLQGKL</sequence>
<keyword evidence="9" id="KW-1185">Reference proteome</keyword>
<dbReference type="SUPFAM" id="SSF51905">
    <property type="entry name" value="FAD/NAD(P)-binding domain"/>
    <property type="match status" value="1"/>
</dbReference>
<dbReference type="Proteomes" id="UP000774326">
    <property type="component" value="Unassembled WGS sequence"/>
</dbReference>
<reference evidence="8" key="2">
    <citation type="submission" date="2021-01" db="EMBL/GenBank/DDBJ databases">
        <authorList>
            <person name="Schikora-Tamarit M.A."/>
        </authorList>
    </citation>
    <scope>NUCLEOTIDE SEQUENCE</scope>
    <source>
        <strain evidence="8">CBS2887</strain>
    </source>
</reference>
<accession>A0A9P8Q5H0</accession>
<evidence type="ECO:0000256" key="1">
    <source>
        <dbReference type="ARBA" id="ARBA00008040"/>
    </source>
</evidence>
<dbReference type="PANTHER" id="PTHR43400">
    <property type="entry name" value="FUMARATE REDUCTASE"/>
    <property type="match status" value="1"/>
</dbReference>
<dbReference type="GO" id="GO:0016156">
    <property type="term" value="F:fumarate reductase (NADH) activity"/>
    <property type="evidence" value="ECO:0007669"/>
    <property type="project" value="UniProtKB-EC"/>
</dbReference>
<dbReference type="SUPFAM" id="SSF56425">
    <property type="entry name" value="Succinate dehydrogenase/fumarate reductase flavoprotein, catalytic domain"/>
    <property type="match status" value="1"/>
</dbReference>
<keyword evidence="3 6" id="KW-0274">FAD</keyword>
<protein>
    <recommendedName>
        <fullName evidence="6">Fumarate reductase</fullName>
        <ecNumber evidence="6">1.3.1.6</ecNumber>
    </recommendedName>
</protein>
<gene>
    <name evidence="8" type="ORF">WICPIJ_005538</name>
</gene>
<reference evidence="8" key="1">
    <citation type="journal article" date="2021" name="Open Biol.">
        <title>Shared evolutionary footprints suggest mitochondrial oxidative damage underlies multiple complex I losses in fungi.</title>
        <authorList>
            <person name="Schikora-Tamarit M.A."/>
            <person name="Marcet-Houben M."/>
            <person name="Nosek J."/>
            <person name="Gabaldon T."/>
        </authorList>
    </citation>
    <scope>NUCLEOTIDE SEQUENCE</scope>
    <source>
        <strain evidence="8">CBS2887</strain>
    </source>
</reference>
<dbReference type="Pfam" id="PF00890">
    <property type="entry name" value="FAD_binding_2"/>
    <property type="match status" value="1"/>
</dbReference>
<evidence type="ECO:0000256" key="5">
    <source>
        <dbReference type="ARBA" id="ARBA00050832"/>
    </source>
</evidence>
<dbReference type="OrthoDB" id="10254877at2759"/>
<dbReference type="InterPro" id="IPR036188">
    <property type="entry name" value="FAD/NAD-bd_sf"/>
</dbReference>
<name>A0A9P8Q5H0_WICPI</name>
<evidence type="ECO:0000256" key="4">
    <source>
        <dbReference type="ARBA" id="ARBA00023002"/>
    </source>
</evidence>
<dbReference type="InterPro" id="IPR027477">
    <property type="entry name" value="Succ_DH/fumarate_Rdtase_cat_sf"/>
</dbReference>
<proteinExistence type="inferred from homology"/>
<keyword evidence="4 6" id="KW-0560">Oxidoreductase</keyword>
<dbReference type="EMBL" id="JAEUBG010003100">
    <property type="protein sequence ID" value="KAH3683490.1"/>
    <property type="molecule type" value="Genomic_DNA"/>
</dbReference>
<organism evidence="8 9">
    <name type="scientific">Wickerhamomyces pijperi</name>
    <name type="common">Yeast</name>
    <name type="synonym">Pichia pijperi</name>
    <dbReference type="NCBI Taxonomy" id="599730"/>
    <lineage>
        <taxon>Eukaryota</taxon>
        <taxon>Fungi</taxon>
        <taxon>Dikarya</taxon>
        <taxon>Ascomycota</taxon>
        <taxon>Saccharomycotina</taxon>
        <taxon>Saccharomycetes</taxon>
        <taxon>Phaffomycetales</taxon>
        <taxon>Wickerhamomycetaceae</taxon>
        <taxon>Wickerhamomyces</taxon>
    </lineage>
</organism>
<comment type="caution">
    <text evidence="8">The sequence shown here is derived from an EMBL/GenBank/DDBJ whole genome shotgun (WGS) entry which is preliminary data.</text>
</comment>
<dbReference type="Gene3D" id="3.90.700.10">
    <property type="entry name" value="Succinate dehydrogenase/fumarate reductase flavoprotein, catalytic domain"/>
    <property type="match status" value="1"/>
</dbReference>
<comment type="cofactor">
    <cofactor evidence="6">
        <name>FAD</name>
        <dbReference type="ChEBI" id="CHEBI:57692"/>
    </cofactor>
    <text evidence="6">Binds 1 FAD per monomer.</text>
</comment>
<comment type="catalytic activity">
    <reaction evidence="5 6">
        <text>succinate + NAD(+) = fumarate + NADH + H(+)</text>
        <dbReference type="Rhea" id="RHEA:18281"/>
        <dbReference type="ChEBI" id="CHEBI:15378"/>
        <dbReference type="ChEBI" id="CHEBI:29806"/>
        <dbReference type="ChEBI" id="CHEBI:30031"/>
        <dbReference type="ChEBI" id="CHEBI:57540"/>
        <dbReference type="ChEBI" id="CHEBI:57945"/>
        <dbReference type="EC" id="1.3.1.6"/>
    </reaction>
</comment>